<proteinExistence type="predicted"/>
<feature type="region of interest" description="Disordered" evidence="1">
    <location>
        <begin position="128"/>
        <end position="168"/>
    </location>
</feature>
<evidence type="ECO:0000313" key="3">
    <source>
        <dbReference type="Proteomes" id="UP001216907"/>
    </source>
</evidence>
<dbReference type="EMBL" id="JARRAG010000002">
    <property type="protein sequence ID" value="MDG3006617.1"/>
    <property type="molecule type" value="Genomic_DNA"/>
</dbReference>
<name>A0ABT6FGF4_9BACT</name>
<dbReference type="Proteomes" id="UP001216907">
    <property type="component" value="Unassembled WGS sequence"/>
</dbReference>
<dbReference type="RefSeq" id="WP_277862911.1">
    <property type="nucleotide sequence ID" value="NZ_JARRAG010000002.1"/>
</dbReference>
<evidence type="ECO:0000256" key="1">
    <source>
        <dbReference type="SAM" id="MobiDB-lite"/>
    </source>
</evidence>
<dbReference type="Pfam" id="PF05119">
    <property type="entry name" value="Terminase_4"/>
    <property type="match status" value="1"/>
</dbReference>
<sequence length="168" mass="18358">MAKRGRKPAPNILKIQAGVRRDRINPDTPPVIPGLAEPPVPLSAAARAEWDRILPLLNESGLVSLTDGVALAIYCVAYGRWVEAEGHMTREGRVLTDAKGVPRVSPWFKIARDASDDLRRMASEFGLTPSSRSSLRVPKQPGKPNSLEAFIEGCNRSRKRRDGPKDGA</sequence>
<keyword evidence="3" id="KW-1185">Reference proteome</keyword>
<protein>
    <submittedName>
        <fullName evidence="2">Phage terminase small subunit P27 family</fullName>
    </submittedName>
</protein>
<comment type="caution">
    <text evidence="2">The sequence shown here is derived from an EMBL/GenBank/DDBJ whole genome shotgun (WGS) entry which is preliminary data.</text>
</comment>
<gene>
    <name evidence="2" type="ORF">PZE19_22835</name>
</gene>
<dbReference type="InterPro" id="IPR006448">
    <property type="entry name" value="Phage_term_ssu_P27"/>
</dbReference>
<accession>A0ABT6FGF4</accession>
<organism evidence="2 3">
    <name type="scientific">Paludisphaera mucosa</name>
    <dbReference type="NCBI Taxonomy" id="3030827"/>
    <lineage>
        <taxon>Bacteria</taxon>
        <taxon>Pseudomonadati</taxon>
        <taxon>Planctomycetota</taxon>
        <taxon>Planctomycetia</taxon>
        <taxon>Isosphaerales</taxon>
        <taxon>Isosphaeraceae</taxon>
        <taxon>Paludisphaera</taxon>
    </lineage>
</organism>
<reference evidence="2 3" key="1">
    <citation type="submission" date="2023-03" db="EMBL/GenBank/DDBJ databases">
        <title>Paludisphaera mucosa sp. nov. a novel planctomycete from northern fen.</title>
        <authorList>
            <person name="Ivanova A."/>
        </authorList>
    </citation>
    <scope>NUCLEOTIDE SEQUENCE [LARGE SCALE GENOMIC DNA]</scope>
    <source>
        <strain evidence="2 3">Pla2</strain>
    </source>
</reference>
<dbReference type="NCBIfam" id="TIGR01558">
    <property type="entry name" value="sm_term_P27"/>
    <property type="match status" value="1"/>
</dbReference>
<evidence type="ECO:0000313" key="2">
    <source>
        <dbReference type="EMBL" id="MDG3006617.1"/>
    </source>
</evidence>